<feature type="domain" description="Glycoside hydrolase family 65 N-terminal" evidence="6">
    <location>
        <begin position="20"/>
        <end position="280"/>
    </location>
</feature>
<feature type="domain" description="Glycoside hydrolase family 65 C-terminal" evidence="5">
    <location>
        <begin position="710"/>
        <end position="768"/>
    </location>
</feature>
<evidence type="ECO:0000256" key="1">
    <source>
        <dbReference type="ARBA" id="ARBA00006768"/>
    </source>
</evidence>
<dbReference type="PANTHER" id="PTHR11051">
    <property type="entry name" value="GLYCOSYL HYDROLASE-RELATED"/>
    <property type="match status" value="1"/>
</dbReference>
<accession>A0ABU9VW35</accession>
<evidence type="ECO:0000313" key="7">
    <source>
        <dbReference type="EMBL" id="MEN1761065.1"/>
    </source>
</evidence>
<gene>
    <name evidence="7" type="ORF">AAIG11_11300</name>
</gene>
<dbReference type="Gene3D" id="2.70.98.40">
    <property type="entry name" value="Glycoside hydrolase, family 65, N-terminal domain"/>
    <property type="match status" value="1"/>
</dbReference>
<dbReference type="SUPFAM" id="SSF74650">
    <property type="entry name" value="Galactose mutarotase-like"/>
    <property type="match status" value="1"/>
</dbReference>
<dbReference type="Pfam" id="PF03633">
    <property type="entry name" value="Glyco_hydro_65C"/>
    <property type="match status" value="1"/>
</dbReference>
<dbReference type="Gene3D" id="1.50.10.10">
    <property type="match status" value="1"/>
</dbReference>
<keyword evidence="7" id="KW-0378">Hydrolase</keyword>
<dbReference type="InterPro" id="IPR005194">
    <property type="entry name" value="Glyco_hydro_65_C"/>
</dbReference>
<organism evidence="7 8">
    <name type="scientific">Anoxynatronum sibiricum</name>
    <dbReference type="NCBI Taxonomy" id="210623"/>
    <lineage>
        <taxon>Bacteria</taxon>
        <taxon>Bacillati</taxon>
        <taxon>Bacillota</taxon>
        <taxon>Clostridia</taxon>
        <taxon>Eubacteriales</taxon>
        <taxon>Clostridiaceae</taxon>
        <taxon>Anoxynatronum</taxon>
    </lineage>
</organism>
<dbReference type="InterPro" id="IPR008928">
    <property type="entry name" value="6-hairpin_glycosidase_sf"/>
</dbReference>
<dbReference type="InterPro" id="IPR037018">
    <property type="entry name" value="GH65_N"/>
</dbReference>
<evidence type="ECO:0000259" key="4">
    <source>
        <dbReference type="Pfam" id="PF03632"/>
    </source>
</evidence>
<dbReference type="InterPro" id="IPR017045">
    <property type="entry name" value="Malt_Pase/Glycosyl_Hdrlase"/>
</dbReference>
<evidence type="ECO:0000259" key="6">
    <source>
        <dbReference type="Pfam" id="PF03636"/>
    </source>
</evidence>
<dbReference type="RefSeq" id="WP_343186380.1">
    <property type="nucleotide sequence ID" value="NZ_JBCITM010000011.1"/>
</dbReference>
<dbReference type="InterPro" id="IPR005196">
    <property type="entry name" value="Glyco_hydro_65_N"/>
</dbReference>
<dbReference type="PIRSF" id="PIRSF036289">
    <property type="entry name" value="Glycosyl_hydrolase_malt_phosph"/>
    <property type="match status" value="1"/>
</dbReference>
<evidence type="ECO:0000256" key="2">
    <source>
        <dbReference type="ARBA" id="ARBA00022676"/>
    </source>
</evidence>
<feature type="domain" description="Glycoside hydrolase family 65 central catalytic" evidence="4">
    <location>
        <begin position="337"/>
        <end position="700"/>
    </location>
</feature>
<dbReference type="EMBL" id="JBCITM010000011">
    <property type="protein sequence ID" value="MEN1761065.1"/>
    <property type="molecule type" value="Genomic_DNA"/>
</dbReference>
<sequence>MSRNRQQKKTCYEVDPWKIIETDFDPQTNFLSETVFSLGNGNLGIRGSFEEGYDGPAGTSMEGTYLNGFFEKVPIHYDETAYGYATHTETMLNVPNGKLIQLQIEDEIFSLFTGTIEKYRRELDLQQGILTRYTRWVSPRGKIVDIEVERMVSFAEDSLVLIRYTVIPVNFTGIVRLISMIDGHVHNQTSENDPRIGTSLTGQTLKLEKLEQKENTSKLLQITTHSKLQVLSCIHNLIESGHCINRMNHVHGQMLEHRYTFAAKMGERISLTKSLLYLRSDRIPPDQLWETADTILETVKQQGWAHYHMVQRQVMDDFWMHCDIAIAGSDELQQGLRFNLFHLFQSAGRDGSTNIAAKGLTGEGYQGHYFWDSEIYIVPFFIYTQPWIARKLLEYRFNTLDQARRRAHTLFRKKGALFPWRTITGIECSSYYPAGTAQYHINADIVHAIRQYEMATGDWEFILKFGAEITFETARIWLYIGAFSGGNPQRFCIFTVTGPDEYTALVNNNFYTNAMAKSHLNYATALAKKMAQENYEDFNRISRKIDLGAEEIEEWQMAADAMYLPKDDERGIHPQDDSFLDKPVWPFDRTPENHYPLLLHYHPLDIYRHQVCKQADVVLALYLLHDQFSHEEKKKDLAYYEQVTTHDSSLSRCIFSIIGAETGDIQKASSHFLETARLDLDNLQGNAHHGIHTASMAGTWLSLVSGFAGMRISDEGVRFSPQIPVGLIGYSFRIKYRGNCFKVHVSEQETTMKLLEGDGFEFYYGDEKIWLLPEKPIQFQRITK</sequence>
<comment type="caution">
    <text evidence="7">The sequence shown here is derived from an EMBL/GenBank/DDBJ whole genome shotgun (WGS) entry which is preliminary data.</text>
</comment>
<dbReference type="Gene3D" id="2.60.420.10">
    <property type="entry name" value="Maltose phosphorylase, domain 3"/>
    <property type="match status" value="1"/>
</dbReference>
<reference evidence="7 8" key="1">
    <citation type="submission" date="2024-04" db="EMBL/GenBank/DDBJ databases">
        <title>Genome sequencing and metabolic network reconstruction of aminoacids and betaine degradation by Anoxynatronum sibiricum.</title>
        <authorList>
            <person name="Detkova E.N."/>
            <person name="Boltjanskaja Y.V."/>
            <person name="Mardanov A.V."/>
            <person name="Kevbrin V."/>
        </authorList>
    </citation>
    <scope>NUCLEOTIDE SEQUENCE [LARGE SCALE GENOMIC DNA]</scope>
    <source>
        <strain evidence="7 8">Z-7981</strain>
    </source>
</reference>
<dbReference type="InterPro" id="IPR011013">
    <property type="entry name" value="Gal_mutarotase_sf_dom"/>
</dbReference>
<dbReference type="SUPFAM" id="SSF48208">
    <property type="entry name" value="Six-hairpin glycosidases"/>
    <property type="match status" value="1"/>
</dbReference>
<dbReference type="GO" id="GO:0016787">
    <property type="term" value="F:hydrolase activity"/>
    <property type="evidence" value="ECO:0007669"/>
    <property type="project" value="UniProtKB-KW"/>
</dbReference>
<dbReference type="Pfam" id="PF03636">
    <property type="entry name" value="Glyco_hydro_65N"/>
    <property type="match status" value="1"/>
</dbReference>
<dbReference type="Pfam" id="PF03632">
    <property type="entry name" value="Glyco_hydro_65m"/>
    <property type="match status" value="1"/>
</dbReference>
<dbReference type="InterPro" id="IPR012341">
    <property type="entry name" value="6hp_glycosidase-like_sf"/>
</dbReference>
<dbReference type="Proteomes" id="UP001407405">
    <property type="component" value="Unassembled WGS sequence"/>
</dbReference>
<dbReference type="PANTHER" id="PTHR11051:SF8">
    <property type="entry name" value="PROTEIN-GLUCOSYLGALACTOSYLHYDROXYLYSINE GLUCOSIDASE"/>
    <property type="match status" value="1"/>
</dbReference>
<evidence type="ECO:0000259" key="5">
    <source>
        <dbReference type="Pfam" id="PF03633"/>
    </source>
</evidence>
<evidence type="ECO:0000256" key="3">
    <source>
        <dbReference type="ARBA" id="ARBA00022679"/>
    </source>
</evidence>
<keyword evidence="8" id="KW-1185">Reference proteome</keyword>
<keyword evidence="3" id="KW-0808">Transferase</keyword>
<proteinExistence type="inferred from homology"/>
<name>A0ABU9VW35_9CLOT</name>
<evidence type="ECO:0000313" key="8">
    <source>
        <dbReference type="Proteomes" id="UP001407405"/>
    </source>
</evidence>
<keyword evidence="2" id="KW-0328">Glycosyltransferase</keyword>
<comment type="similarity">
    <text evidence="1">Belongs to the glycosyl hydrolase 65 family.</text>
</comment>
<protein>
    <submittedName>
        <fullName evidence="7">Glycosyl hydrolase family 65 protein</fullName>
    </submittedName>
</protein>
<dbReference type="InterPro" id="IPR005195">
    <property type="entry name" value="Glyco_hydro_65_M"/>
</dbReference>